<dbReference type="Proteomes" id="UP000648182">
    <property type="component" value="Unassembled WGS sequence"/>
</dbReference>
<gene>
    <name evidence="1" type="ORF">H9631_13280</name>
</gene>
<comment type="caution">
    <text evidence="1">The sequence shown here is derived from an EMBL/GenBank/DDBJ whole genome shotgun (WGS) entry which is preliminary data.</text>
</comment>
<evidence type="ECO:0000313" key="2">
    <source>
        <dbReference type="Proteomes" id="UP000648182"/>
    </source>
</evidence>
<name>A0ABR8VMS5_9BACI</name>
<evidence type="ECO:0000313" key="1">
    <source>
        <dbReference type="EMBL" id="MBD8006050.1"/>
    </source>
</evidence>
<reference evidence="1 2" key="1">
    <citation type="submission" date="2020-08" db="EMBL/GenBank/DDBJ databases">
        <title>A Genomic Blueprint of the Chicken Gut Microbiome.</title>
        <authorList>
            <person name="Gilroy R."/>
            <person name="Ravi A."/>
            <person name="Getino M."/>
            <person name="Pursley I."/>
            <person name="Horton D.L."/>
            <person name="Alikhan N.-F."/>
            <person name="Baker D."/>
            <person name="Gharbi K."/>
            <person name="Hall N."/>
            <person name="Watson M."/>
            <person name="Adriaenssens E.M."/>
            <person name="Foster-Nyarko E."/>
            <person name="Jarju S."/>
            <person name="Secka A."/>
            <person name="Antonio M."/>
            <person name="Oren A."/>
            <person name="Chaudhuri R."/>
            <person name="La Ragione R.M."/>
            <person name="Hildebrand F."/>
            <person name="Pallen M.J."/>
        </authorList>
    </citation>
    <scope>NUCLEOTIDE SEQUENCE [LARGE SCALE GENOMIC DNA]</scope>
    <source>
        <strain evidence="1 2">Sa1BUA2</strain>
    </source>
</reference>
<proteinExistence type="predicted"/>
<protein>
    <submittedName>
        <fullName evidence="1">Uncharacterized protein</fullName>
    </submittedName>
</protein>
<accession>A0ABR8VMS5</accession>
<organism evidence="1 2">
    <name type="scientific">Bacillus norwichensis</name>
    <dbReference type="NCBI Taxonomy" id="2762217"/>
    <lineage>
        <taxon>Bacteria</taxon>
        <taxon>Bacillati</taxon>
        <taxon>Bacillota</taxon>
        <taxon>Bacilli</taxon>
        <taxon>Bacillales</taxon>
        <taxon>Bacillaceae</taxon>
        <taxon>Bacillus</taxon>
    </lineage>
</organism>
<sequence length="110" mass="12652">MFIRLYVNAKSEPEACLVLEKVIKIFQPVLKSKEIQKVEPYWKIDGVYVVEITMLISEGKTEAEINEILESIADKWTRFGSPITELLASDTTENCNFLLDGLKMINIHFE</sequence>
<dbReference type="EMBL" id="JACSPV010000023">
    <property type="protein sequence ID" value="MBD8006050.1"/>
    <property type="molecule type" value="Genomic_DNA"/>
</dbReference>
<dbReference type="RefSeq" id="WP_191813559.1">
    <property type="nucleotide sequence ID" value="NZ_JACSPV010000023.1"/>
</dbReference>
<keyword evidence="2" id="KW-1185">Reference proteome</keyword>